<sequence length="50" mass="5697">MSQHAHPRMPLVDLRSLLVNVDTTVDFTHNVFPEDVHRAVNDTSDYGVFC</sequence>
<keyword evidence="2" id="KW-1185">Reference proteome</keyword>
<reference evidence="1 2" key="2">
    <citation type="submission" date="2020-07" db="EMBL/GenBank/DDBJ databases">
        <title>Genome assembly of wild tea tree DASZ reveals pedigree and selection history of tea varieties.</title>
        <authorList>
            <person name="Zhang W."/>
        </authorList>
    </citation>
    <scope>NUCLEOTIDE SEQUENCE [LARGE SCALE GENOMIC DNA]</scope>
    <source>
        <strain evidence="2">cv. G240</strain>
        <tissue evidence="1">Leaf</tissue>
    </source>
</reference>
<dbReference type="Proteomes" id="UP000593564">
    <property type="component" value="Unassembled WGS sequence"/>
</dbReference>
<organism evidence="1 2">
    <name type="scientific">Camellia sinensis</name>
    <name type="common">Tea plant</name>
    <name type="synonym">Thea sinensis</name>
    <dbReference type="NCBI Taxonomy" id="4442"/>
    <lineage>
        <taxon>Eukaryota</taxon>
        <taxon>Viridiplantae</taxon>
        <taxon>Streptophyta</taxon>
        <taxon>Embryophyta</taxon>
        <taxon>Tracheophyta</taxon>
        <taxon>Spermatophyta</taxon>
        <taxon>Magnoliopsida</taxon>
        <taxon>eudicotyledons</taxon>
        <taxon>Gunneridae</taxon>
        <taxon>Pentapetalae</taxon>
        <taxon>asterids</taxon>
        <taxon>Ericales</taxon>
        <taxon>Theaceae</taxon>
        <taxon>Camellia</taxon>
    </lineage>
</organism>
<dbReference type="EMBL" id="JACBKZ010000003">
    <property type="protein sequence ID" value="KAF5956016.1"/>
    <property type="molecule type" value="Genomic_DNA"/>
</dbReference>
<comment type="caution">
    <text evidence="1">The sequence shown here is derived from an EMBL/GenBank/DDBJ whole genome shotgun (WGS) entry which is preliminary data.</text>
</comment>
<protein>
    <submittedName>
        <fullName evidence="1">Uncharacterized protein</fullName>
    </submittedName>
</protein>
<dbReference type="AlphaFoldDB" id="A0A7J7HVC4"/>
<evidence type="ECO:0000313" key="1">
    <source>
        <dbReference type="EMBL" id="KAF5956016.1"/>
    </source>
</evidence>
<evidence type="ECO:0000313" key="2">
    <source>
        <dbReference type="Proteomes" id="UP000593564"/>
    </source>
</evidence>
<name>A0A7J7HVC4_CAMSI</name>
<proteinExistence type="predicted"/>
<reference evidence="2" key="1">
    <citation type="journal article" date="2020" name="Nat. Commun.">
        <title>Genome assembly of wild tea tree DASZ reveals pedigree and selection history of tea varieties.</title>
        <authorList>
            <person name="Zhang W."/>
            <person name="Zhang Y."/>
            <person name="Qiu H."/>
            <person name="Guo Y."/>
            <person name="Wan H."/>
            <person name="Zhang X."/>
            <person name="Scossa F."/>
            <person name="Alseekh S."/>
            <person name="Zhang Q."/>
            <person name="Wang P."/>
            <person name="Xu L."/>
            <person name="Schmidt M.H."/>
            <person name="Jia X."/>
            <person name="Li D."/>
            <person name="Zhu A."/>
            <person name="Guo F."/>
            <person name="Chen W."/>
            <person name="Ni D."/>
            <person name="Usadel B."/>
            <person name="Fernie A.R."/>
            <person name="Wen W."/>
        </authorList>
    </citation>
    <scope>NUCLEOTIDE SEQUENCE [LARGE SCALE GENOMIC DNA]</scope>
    <source>
        <strain evidence="2">cv. G240</strain>
    </source>
</reference>
<gene>
    <name evidence="1" type="ORF">HYC85_008872</name>
</gene>
<accession>A0A7J7HVC4</accession>